<feature type="transmembrane region" description="Helical" evidence="1">
    <location>
        <begin position="172"/>
        <end position="191"/>
    </location>
</feature>
<protein>
    <recommendedName>
        <fullName evidence="4">Battenin</fullName>
    </recommendedName>
</protein>
<comment type="caution">
    <text evidence="2">The sequence shown here is derived from an EMBL/GenBank/DDBJ whole genome shotgun (WGS) entry which is preliminary data.</text>
</comment>
<sequence>MSSFAFGLGTVTFMSLVASYQSICVFYFVVGSAVASTLPVYKTEPWIVPYIPKNITIAISGFLMAASLLVYTLLLPTVKLSNFSWRSLILCDVNHQTEPRLCQKFDLYKAMFPVLLTSALYLYFYYLIVSFYYETQYLGFVRVMSYLYFALSFFLGCANRKTIIKSFSGNRLTLFLPQMIVLLIFVLYAFFPHMIFNMFIGICLFAPVGMIAGMVYISTFYIILEESPEQFTEFRLVVAAAVDVVEVFSSISAPLLMLLVCKIQHEISS</sequence>
<reference evidence="2 3" key="1">
    <citation type="submission" date="2024-11" db="EMBL/GenBank/DDBJ databases">
        <title>Adaptive evolution of stress response genes in parasites aligns with host niche diversity.</title>
        <authorList>
            <person name="Hahn C."/>
            <person name="Resl P."/>
        </authorList>
    </citation>
    <scope>NUCLEOTIDE SEQUENCE [LARGE SCALE GENOMIC DNA]</scope>
    <source>
        <strain evidence="2">EGGRZ-B1_66</strain>
        <tissue evidence="2">Body</tissue>
    </source>
</reference>
<dbReference type="EMBL" id="JBJKFK010004604">
    <property type="protein sequence ID" value="KAL3308857.1"/>
    <property type="molecule type" value="Genomic_DNA"/>
</dbReference>
<organism evidence="2 3">
    <name type="scientific">Cichlidogyrus casuarinus</name>
    <dbReference type="NCBI Taxonomy" id="1844966"/>
    <lineage>
        <taxon>Eukaryota</taxon>
        <taxon>Metazoa</taxon>
        <taxon>Spiralia</taxon>
        <taxon>Lophotrochozoa</taxon>
        <taxon>Platyhelminthes</taxon>
        <taxon>Monogenea</taxon>
        <taxon>Monopisthocotylea</taxon>
        <taxon>Dactylogyridea</taxon>
        <taxon>Ancyrocephalidae</taxon>
        <taxon>Cichlidogyrus</taxon>
    </lineage>
</organism>
<evidence type="ECO:0008006" key="4">
    <source>
        <dbReference type="Google" id="ProtNLM"/>
    </source>
</evidence>
<accession>A0ABD2PPQ5</accession>
<feature type="transmembrane region" description="Helical" evidence="1">
    <location>
        <begin position="12"/>
        <end position="35"/>
    </location>
</feature>
<name>A0ABD2PPQ5_9PLAT</name>
<keyword evidence="1" id="KW-0812">Transmembrane</keyword>
<gene>
    <name evidence="2" type="ORF">Ciccas_012607</name>
</gene>
<feature type="transmembrane region" description="Helical" evidence="1">
    <location>
        <begin position="55"/>
        <end position="78"/>
    </location>
</feature>
<evidence type="ECO:0000313" key="3">
    <source>
        <dbReference type="Proteomes" id="UP001626550"/>
    </source>
</evidence>
<keyword evidence="1" id="KW-0472">Membrane</keyword>
<evidence type="ECO:0000256" key="1">
    <source>
        <dbReference type="SAM" id="Phobius"/>
    </source>
</evidence>
<feature type="transmembrane region" description="Helical" evidence="1">
    <location>
        <begin position="197"/>
        <end position="224"/>
    </location>
</feature>
<dbReference type="AlphaFoldDB" id="A0ABD2PPQ5"/>
<keyword evidence="3" id="KW-1185">Reference proteome</keyword>
<proteinExistence type="predicted"/>
<keyword evidence="1" id="KW-1133">Transmembrane helix</keyword>
<feature type="transmembrane region" description="Helical" evidence="1">
    <location>
        <begin position="110"/>
        <end position="133"/>
    </location>
</feature>
<feature type="transmembrane region" description="Helical" evidence="1">
    <location>
        <begin position="139"/>
        <end position="160"/>
    </location>
</feature>
<evidence type="ECO:0000313" key="2">
    <source>
        <dbReference type="EMBL" id="KAL3308857.1"/>
    </source>
</evidence>
<dbReference type="Proteomes" id="UP001626550">
    <property type="component" value="Unassembled WGS sequence"/>
</dbReference>